<dbReference type="Gene3D" id="3.40.33.10">
    <property type="entry name" value="CAP"/>
    <property type="match status" value="1"/>
</dbReference>
<dbReference type="GO" id="GO:0051082">
    <property type="term" value="F:unfolded protein binding"/>
    <property type="evidence" value="ECO:0007669"/>
    <property type="project" value="InterPro"/>
</dbReference>
<dbReference type="CDD" id="cd23163">
    <property type="entry name" value="Prefoldin_2"/>
    <property type="match status" value="1"/>
</dbReference>
<dbReference type="InterPro" id="IPR027235">
    <property type="entry name" value="PFD2"/>
</dbReference>
<evidence type="ECO:0000313" key="6">
    <source>
        <dbReference type="Proteomes" id="UP001362999"/>
    </source>
</evidence>
<sequence>MASTAATKAKGKPQPLTDQEISQNHQRMQNELQGLAGKIGELDQESDEHSLVLTTLNEALADDPDRKCFRLIGGVLVERTVKDVVPTLRSNRDNISKLVANLTEQIDKFLDAHNIVRAAHGAADLVWNETLADAAQTWAKTCQVKHSDGTLLDTPYGENIVAATGLFGIATAMGQFILDKSEYDPENPTYNHFTQVVWKSTTQLGCSVARCGDIWSANLGTASYYVCLYEPAGNVVGEAL</sequence>
<dbReference type="GO" id="GO:0006457">
    <property type="term" value="P:protein folding"/>
    <property type="evidence" value="ECO:0007669"/>
    <property type="project" value="InterPro"/>
</dbReference>
<dbReference type="InterPro" id="IPR001283">
    <property type="entry name" value="CRISP-related"/>
</dbReference>
<proteinExistence type="inferred from homology"/>
<dbReference type="SUPFAM" id="SSF46579">
    <property type="entry name" value="Prefoldin"/>
    <property type="match status" value="1"/>
</dbReference>
<dbReference type="InterPro" id="IPR002777">
    <property type="entry name" value="PFD_beta-like"/>
</dbReference>
<evidence type="ECO:0000256" key="2">
    <source>
        <dbReference type="ARBA" id="ARBA00023186"/>
    </source>
</evidence>
<accession>A0AAW0ECT1</accession>
<reference evidence="5 6" key="1">
    <citation type="journal article" date="2024" name="J Genomics">
        <title>Draft genome sequencing and assembly of Favolaschia claudopus CIRM-BRFM 2984 isolated from oak limbs.</title>
        <authorList>
            <person name="Navarro D."/>
            <person name="Drula E."/>
            <person name="Chaduli D."/>
            <person name="Cazenave R."/>
            <person name="Ahrendt S."/>
            <person name="Wang J."/>
            <person name="Lipzen A."/>
            <person name="Daum C."/>
            <person name="Barry K."/>
            <person name="Grigoriev I.V."/>
            <person name="Favel A."/>
            <person name="Rosso M.N."/>
            <person name="Martin F."/>
        </authorList>
    </citation>
    <scope>NUCLEOTIDE SEQUENCE [LARGE SCALE GENOMIC DNA]</scope>
    <source>
        <strain evidence="5 6">CIRM-BRFM 2984</strain>
    </source>
</reference>
<dbReference type="SUPFAM" id="SSF55797">
    <property type="entry name" value="PR-1-like"/>
    <property type="match status" value="1"/>
</dbReference>
<feature type="region of interest" description="Disordered" evidence="3">
    <location>
        <begin position="1"/>
        <end position="23"/>
    </location>
</feature>
<protein>
    <submittedName>
        <fullName evidence="5">Pathogenesis-related protein 1</fullName>
    </submittedName>
</protein>
<dbReference type="PRINTS" id="PR00837">
    <property type="entry name" value="V5TPXLIKE"/>
</dbReference>
<dbReference type="GO" id="GO:0016272">
    <property type="term" value="C:prefoldin complex"/>
    <property type="evidence" value="ECO:0007669"/>
    <property type="project" value="InterPro"/>
</dbReference>
<keyword evidence="6" id="KW-1185">Reference proteome</keyword>
<gene>
    <name evidence="5" type="ORF">R3P38DRAFT_3303074</name>
</gene>
<dbReference type="AlphaFoldDB" id="A0AAW0ECT1"/>
<evidence type="ECO:0000259" key="4">
    <source>
        <dbReference type="SMART" id="SM00198"/>
    </source>
</evidence>
<comment type="caution">
    <text evidence="5">The sequence shown here is derived from an EMBL/GenBank/DDBJ whole genome shotgun (WGS) entry which is preliminary data.</text>
</comment>
<dbReference type="Pfam" id="PF01920">
    <property type="entry name" value="Prefoldin_2"/>
    <property type="match status" value="1"/>
</dbReference>
<feature type="domain" description="SCP" evidence="4">
    <location>
        <begin position="104"/>
        <end position="237"/>
    </location>
</feature>
<evidence type="ECO:0000313" key="5">
    <source>
        <dbReference type="EMBL" id="KAK7062003.1"/>
    </source>
</evidence>
<dbReference type="InterPro" id="IPR035940">
    <property type="entry name" value="CAP_sf"/>
</dbReference>
<name>A0AAW0ECT1_9AGAR</name>
<dbReference type="Proteomes" id="UP001362999">
    <property type="component" value="Unassembled WGS sequence"/>
</dbReference>
<comment type="similarity">
    <text evidence="1">Belongs to the prefoldin subunit beta family.</text>
</comment>
<dbReference type="InterPro" id="IPR014044">
    <property type="entry name" value="CAP_dom"/>
</dbReference>
<dbReference type="PANTHER" id="PTHR13303">
    <property type="entry name" value="PREFOLDIN SUBUNIT 2"/>
    <property type="match status" value="1"/>
</dbReference>
<dbReference type="Pfam" id="PF00188">
    <property type="entry name" value="CAP"/>
    <property type="match status" value="1"/>
</dbReference>
<organism evidence="5 6">
    <name type="scientific">Favolaschia claudopus</name>
    <dbReference type="NCBI Taxonomy" id="2862362"/>
    <lineage>
        <taxon>Eukaryota</taxon>
        <taxon>Fungi</taxon>
        <taxon>Dikarya</taxon>
        <taxon>Basidiomycota</taxon>
        <taxon>Agaricomycotina</taxon>
        <taxon>Agaricomycetes</taxon>
        <taxon>Agaricomycetidae</taxon>
        <taxon>Agaricales</taxon>
        <taxon>Marasmiineae</taxon>
        <taxon>Mycenaceae</taxon>
        <taxon>Favolaschia</taxon>
    </lineage>
</organism>
<keyword evidence="2" id="KW-0143">Chaperone</keyword>
<dbReference type="EMBL" id="JAWWNJ010000002">
    <property type="protein sequence ID" value="KAK7062003.1"/>
    <property type="molecule type" value="Genomic_DNA"/>
</dbReference>
<evidence type="ECO:0000256" key="3">
    <source>
        <dbReference type="SAM" id="MobiDB-lite"/>
    </source>
</evidence>
<evidence type="ECO:0000256" key="1">
    <source>
        <dbReference type="ARBA" id="ARBA00008045"/>
    </source>
</evidence>
<dbReference type="SMART" id="SM00198">
    <property type="entry name" value="SCP"/>
    <property type="match status" value="1"/>
</dbReference>